<dbReference type="InterPro" id="IPR016032">
    <property type="entry name" value="Sig_transdc_resp-reg_C-effctor"/>
</dbReference>
<dbReference type="GO" id="GO:0003677">
    <property type="term" value="F:DNA binding"/>
    <property type="evidence" value="ECO:0007669"/>
    <property type="project" value="InterPro"/>
</dbReference>
<proteinExistence type="predicted"/>
<dbReference type="SUPFAM" id="SSF46894">
    <property type="entry name" value="C-terminal effector domain of the bipartite response regulators"/>
    <property type="match status" value="1"/>
</dbReference>
<evidence type="ECO:0000259" key="1">
    <source>
        <dbReference type="SMART" id="SM00421"/>
    </source>
</evidence>
<protein>
    <submittedName>
        <fullName evidence="2">LuxR family transcriptional regulator</fullName>
    </submittedName>
</protein>
<dbReference type="Proteomes" id="UP000234343">
    <property type="component" value="Chromosome"/>
</dbReference>
<sequence>MGAITNMKAYTAFLADAYRDIFERTCIDFWGYLYFDLQGKYLQLNSEKYIIDEILNKELYIEQNLSKKNYQDYSLYVCNVTNDNVIASGIKKCLLDREYTFFIDFIHQDSFRVEMVTFASANCPEITNNFVVNNLDYFRMIADNICAKLRRLHTKENYLTLPKECVIRMNELILSKSNGKEDKLKDIILQSSNNRIVELIKDTVFDYNQLPFSFLGAKDLTHREKEMIYLYYNDFNLQRIASIFEISKRTVERHFESIKKKLHCENNGQIIPTLIRFDSSLKKVLYK</sequence>
<dbReference type="Pfam" id="PF00196">
    <property type="entry name" value="GerE"/>
    <property type="match status" value="1"/>
</dbReference>
<keyword evidence="3" id="KW-1185">Reference proteome</keyword>
<evidence type="ECO:0000313" key="3">
    <source>
        <dbReference type="Proteomes" id="UP000234343"/>
    </source>
</evidence>
<dbReference type="GO" id="GO:0006355">
    <property type="term" value="P:regulation of DNA-templated transcription"/>
    <property type="evidence" value="ECO:0007669"/>
    <property type="project" value="InterPro"/>
</dbReference>
<dbReference type="AlphaFoldDB" id="A0A2H5FMI4"/>
<accession>A0A2H5FMI4</accession>
<dbReference type="RefSeq" id="WP_101900370.1">
    <property type="nucleotide sequence ID" value="NZ_CP025491.2"/>
</dbReference>
<feature type="domain" description="HTH luxR-type" evidence="1">
    <location>
        <begin position="217"/>
        <end position="274"/>
    </location>
</feature>
<dbReference type="EMBL" id="CP025491">
    <property type="protein sequence ID" value="AUH72766.1"/>
    <property type="molecule type" value="Genomic_DNA"/>
</dbReference>
<organism evidence="2 3">
    <name type="scientific">Legionella sainthelensi</name>
    <dbReference type="NCBI Taxonomy" id="28087"/>
    <lineage>
        <taxon>Bacteria</taxon>
        <taxon>Pseudomonadati</taxon>
        <taxon>Pseudomonadota</taxon>
        <taxon>Gammaproteobacteria</taxon>
        <taxon>Legionellales</taxon>
        <taxon>Legionellaceae</taxon>
        <taxon>Legionella</taxon>
    </lineage>
</organism>
<dbReference type="InterPro" id="IPR000792">
    <property type="entry name" value="Tscrpt_reg_LuxR_C"/>
</dbReference>
<name>A0A2H5FMI4_9GAMM</name>
<dbReference type="Gene3D" id="1.10.10.10">
    <property type="entry name" value="Winged helix-like DNA-binding domain superfamily/Winged helix DNA-binding domain"/>
    <property type="match status" value="1"/>
</dbReference>
<gene>
    <name evidence="2" type="ORF">CAB17_12455</name>
</gene>
<dbReference type="KEGG" id="lsh:CAB17_12455"/>
<reference evidence="2 3" key="1">
    <citation type="submission" date="2017-12" db="EMBL/GenBank/DDBJ databases">
        <title>Legionella sainthelensi LA01-117, whole genome sequence of a clinical isolate from New Zealand.</title>
        <authorList>
            <person name="Cree S.L."/>
            <person name="Slow S."/>
            <person name="Kennedy M.A."/>
            <person name="Murdoch D.R."/>
            <person name="Biggs P.J."/>
            <person name="Anderson T."/>
        </authorList>
    </citation>
    <scope>NUCLEOTIDE SEQUENCE [LARGE SCALE GENOMIC DNA]</scope>
    <source>
        <strain evidence="2 3">LA01-117</strain>
    </source>
</reference>
<evidence type="ECO:0000313" key="2">
    <source>
        <dbReference type="EMBL" id="AUH72766.1"/>
    </source>
</evidence>
<dbReference type="InterPro" id="IPR036388">
    <property type="entry name" value="WH-like_DNA-bd_sf"/>
</dbReference>
<dbReference type="SMART" id="SM00421">
    <property type="entry name" value="HTH_LUXR"/>
    <property type="match status" value="1"/>
</dbReference>